<name>A0A7M5U0H4_9CNID</name>
<dbReference type="Pfam" id="PF04884">
    <property type="entry name" value="UVB_sens_prot"/>
    <property type="match status" value="1"/>
</dbReference>
<dbReference type="InterPro" id="IPR054549">
    <property type="entry name" value="UVB_sens_RUS_dom"/>
</dbReference>
<sequence length="441" mass="50274">MVTEKNDLFETYGASQRYYYDLKDEETNHIQHYNQKEKHKGFANKIKETFKSGFLPQGYPTSVSEDYLEYQLWDTVQAFCSSITGMLATQAILKGYGVGNEKATVMAASITWMLKDGAGMIGRIMFAWLKGTQLDCDAKRWRLCADVLNDTAIFLDLLAPIFKSYFIFIACLSSITRSIVGVAGGATRAALTLHQARRNNMADVSAKDGSQETLVNLMALIASFILTPIVADRPILVWFLFILFTFFHLFANYRAVSCVVMETLNMNRLYIVMQHFIEHEAFLSPKQVNKLEPVLRRHCNFKDICIGSKLGSIIRTYKIHNSDLEEILKNERNQYIVSFDQGKVYVALRHGVDDSIILQSSIMAILLDIALRSSDINSQYLNSIRSCIDKGNPHSTFQRLKPYVEDLNVKLVKGLSANGWDLTKYHLNADEWRYQWPDKAL</sequence>
<dbReference type="EnsemblMetazoa" id="CLYHEMT004451.1">
    <property type="protein sequence ID" value="CLYHEMP004451.1"/>
    <property type="gene ID" value="CLYHEMG004451"/>
</dbReference>
<keyword evidence="4 6" id="KW-1133">Transmembrane helix</keyword>
<evidence type="ECO:0000256" key="4">
    <source>
        <dbReference type="ARBA" id="ARBA00022989"/>
    </source>
</evidence>
<keyword evidence="3 6" id="KW-0812">Transmembrane</keyword>
<comment type="subcellular location">
    <subcellularLocation>
        <location evidence="1">Membrane</location>
    </subcellularLocation>
</comment>
<dbReference type="GeneID" id="136805867"/>
<feature type="transmembrane region" description="Helical" evidence="6">
    <location>
        <begin position="237"/>
        <end position="256"/>
    </location>
</feature>
<accession>A0A7M5U0H4</accession>
<dbReference type="Pfam" id="PF24160">
    <property type="entry name" value="UVB_sens_C"/>
    <property type="match status" value="1"/>
</dbReference>
<dbReference type="InterPro" id="IPR006968">
    <property type="entry name" value="RUS_fam"/>
</dbReference>
<protein>
    <submittedName>
        <fullName evidence="9">Uncharacterized protein</fullName>
    </submittedName>
</protein>
<evidence type="ECO:0000256" key="3">
    <source>
        <dbReference type="ARBA" id="ARBA00022692"/>
    </source>
</evidence>
<dbReference type="AlphaFoldDB" id="A0A7M5U0H4"/>
<feature type="domain" description="Root UVB sensitive protein C-terminal" evidence="8">
    <location>
        <begin position="282"/>
        <end position="436"/>
    </location>
</feature>
<dbReference type="OrthoDB" id="364779at2759"/>
<evidence type="ECO:0000259" key="7">
    <source>
        <dbReference type="Pfam" id="PF04884"/>
    </source>
</evidence>
<evidence type="ECO:0000313" key="9">
    <source>
        <dbReference type="EnsemblMetazoa" id="CLYHEMP004451.1"/>
    </source>
</evidence>
<evidence type="ECO:0000256" key="6">
    <source>
        <dbReference type="SAM" id="Phobius"/>
    </source>
</evidence>
<dbReference type="PANTHER" id="PTHR12770:SF31">
    <property type="entry name" value="RUS FAMILY MEMBER 1"/>
    <property type="match status" value="1"/>
</dbReference>
<dbReference type="InterPro" id="IPR055412">
    <property type="entry name" value="UVB_sens_C"/>
</dbReference>
<feature type="domain" description="Protein root UVB sensitive/RUS" evidence="7">
    <location>
        <begin position="44"/>
        <end position="279"/>
    </location>
</feature>
<evidence type="ECO:0000256" key="1">
    <source>
        <dbReference type="ARBA" id="ARBA00004370"/>
    </source>
</evidence>
<dbReference type="RefSeq" id="XP_066918536.1">
    <property type="nucleotide sequence ID" value="XM_067062435.1"/>
</dbReference>
<feature type="transmembrane region" description="Helical" evidence="6">
    <location>
        <begin position="165"/>
        <end position="193"/>
    </location>
</feature>
<proteinExistence type="inferred from homology"/>
<dbReference type="Proteomes" id="UP000594262">
    <property type="component" value="Unplaced"/>
</dbReference>
<evidence type="ECO:0000313" key="10">
    <source>
        <dbReference type="Proteomes" id="UP000594262"/>
    </source>
</evidence>
<evidence type="ECO:0000256" key="5">
    <source>
        <dbReference type="ARBA" id="ARBA00023136"/>
    </source>
</evidence>
<keyword evidence="10" id="KW-1185">Reference proteome</keyword>
<organism evidence="9 10">
    <name type="scientific">Clytia hemisphaerica</name>
    <dbReference type="NCBI Taxonomy" id="252671"/>
    <lineage>
        <taxon>Eukaryota</taxon>
        <taxon>Metazoa</taxon>
        <taxon>Cnidaria</taxon>
        <taxon>Hydrozoa</taxon>
        <taxon>Hydroidolina</taxon>
        <taxon>Leptothecata</taxon>
        <taxon>Obeliida</taxon>
        <taxon>Clytiidae</taxon>
        <taxon>Clytia</taxon>
    </lineage>
</organism>
<keyword evidence="5 6" id="KW-0472">Membrane</keyword>
<comment type="similarity">
    <text evidence="2">Belongs to the RUS1 family.</text>
</comment>
<evidence type="ECO:0000256" key="2">
    <source>
        <dbReference type="ARBA" id="ARBA00007558"/>
    </source>
</evidence>
<feature type="transmembrane region" description="Helical" evidence="6">
    <location>
        <begin position="214"/>
        <end position="231"/>
    </location>
</feature>
<dbReference type="PANTHER" id="PTHR12770">
    <property type="entry name" value="RUS1 FAMILY PROTEIN C16ORF58"/>
    <property type="match status" value="1"/>
</dbReference>
<reference evidence="9" key="1">
    <citation type="submission" date="2021-01" db="UniProtKB">
        <authorList>
            <consortium name="EnsemblMetazoa"/>
        </authorList>
    </citation>
    <scope>IDENTIFICATION</scope>
</reference>
<evidence type="ECO:0000259" key="8">
    <source>
        <dbReference type="Pfam" id="PF24160"/>
    </source>
</evidence>
<dbReference type="GO" id="GO:0016020">
    <property type="term" value="C:membrane"/>
    <property type="evidence" value="ECO:0007669"/>
    <property type="project" value="UniProtKB-SubCell"/>
</dbReference>